<keyword evidence="2" id="KW-1185">Reference proteome</keyword>
<organism evidence="1 2">
    <name type="scientific">Ichthyophthirius multifiliis</name>
    <name type="common">White spot disease agent</name>
    <name type="synonym">Ich</name>
    <dbReference type="NCBI Taxonomy" id="5932"/>
    <lineage>
        <taxon>Eukaryota</taxon>
        <taxon>Sar</taxon>
        <taxon>Alveolata</taxon>
        <taxon>Ciliophora</taxon>
        <taxon>Intramacronucleata</taxon>
        <taxon>Oligohymenophorea</taxon>
        <taxon>Hymenostomatida</taxon>
        <taxon>Ophryoglenina</taxon>
        <taxon>Ichthyophthirius</taxon>
    </lineage>
</organism>
<evidence type="ECO:0000313" key="1">
    <source>
        <dbReference type="EMBL" id="EGR30668.1"/>
    </source>
</evidence>
<dbReference type="InParanoid" id="G0QVT0"/>
<evidence type="ECO:0000313" key="2">
    <source>
        <dbReference type="Proteomes" id="UP000008983"/>
    </source>
</evidence>
<sequence length="123" mass="15068">MVRFEYKLYILKYSLVGQSLIKIDCWDRNENEKRKLYHETHPDTYKVNNDLDKYNLQSKNNLSPNYAILIFRPYMIEHSCFIMPQVIANGRKQFESIFKPYKKNQKFIHQIEKNEWKVYELNP</sequence>
<dbReference type="EMBL" id="GL983960">
    <property type="protein sequence ID" value="EGR30668.1"/>
    <property type="molecule type" value="Genomic_DNA"/>
</dbReference>
<name>G0QVT0_ICHMU</name>
<dbReference type="eggNOG" id="ENOG502SVVH">
    <property type="taxonomic scope" value="Eukaryota"/>
</dbReference>
<accession>G0QVT0</accession>
<dbReference type="OrthoDB" id="287059at2759"/>
<reference evidence="1 2" key="1">
    <citation type="submission" date="2011-07" db="EMBL/GenBank/DDBJ databases">
        <authorList>
            <person name="Coyne R."/>
            <person name="Brami D."/>
            <person name="Johnson J."/>
            <person name="Hostetler J."/>
            <person name="Hannick L."/>
            <person name="Clark T."/>
            <person name="Cassidy-Hanley D."/>
            <person name="Inman J."/>
        </authorList>
    </citation>
    <scope>NUCLEOTIDE SEQUENCE [LARGE SCALE GENOMIC DNA]</scope>
    <source>
        <strain evidence="1 2">G5</strain>
    </source>
</reference>
<protein>
    <submittedName>
        <fullName evidence="1">Uncharacterized protein</fullName>
    </submittedName>
</protein>
<dbReference type="AlphaFoldDB" id="G0QVT0"/>
<dbReference type="RefSeq" id="XP_004032255.1">
    <property type="nucleotide sequence ID" value="XM_004032207.1"/>
</dbReference>
<dbReference type="GeneID" id="14906785"/>
<dbReference type="Proteomes" id="UP000008983">
    <property type="component" value="Unassembled WGS sequence"/>
</dbReference>
<proteinExistence type="predicted"/>
<gene>
    <name evidence="1" type="ORF">IMG5_126240</name>
</gene>